<evidence type="ECO:0000313" key="6">
    <source>
        <dbReference type="EMBL" id="CAA9235279.1"/>
    </source>
</evidence>
<name>A0A6J4HWZ4_9BACT</name>
<dbReference type="GO" id="GO:0016787">
    <property type="term" value="F:hydrolase activity"/>
    <property type="evidence" value="ECO:0007669"/>
    <property type="project" value="UniProtKB-KW"/>
</dbReference>
<dbReference type="GO" id="GO:0046872">
    <property type="term" value="F:metal ion binding"/>
    <property type="evidence" value="ECO:0007669"/>
    <property type="project" value="UniProtKB-KW"/>
</dbReference>
<dbReference type="CDD" id="cd06262">
    <property type="entry name" value="metallo-hydrolase-like_MBL-fold"/>
    <property type="match status" value="1"/>
</dbReference>
<evidence type="ECO:0000256" key="3">
    <source>
        <dbReference type="ARBA" id="ARBA00022801"/>
    </source>
</evidence>
<dbReference type="Gene3D" id="3.60.15.10">
    <property type="entry name" value="Ribonuclease Z/Hydroxyacylglutathione hydrolase-like"/>
    <property type="match status" value="1"/>
</dbReference>
<comment type="cofactor">
    <cofactor evidence="1">
        <name>Zn(2+)</name>
        <dbReference type="ChEBI" id="CHEBI:29105"/>
    </cofactor>
</comment>
<evidence type="ECO:0000256" key="1">
    <source>
        <dbReference type="ARBA" id="ARBA00001947"/>
    </source>
</evidence>
<keyword evidence="3 6" id="KW-0378">Hydrolase</keyword>
<dbReference type="AlphaFoldDB" id="A0A6J4HWZ4"/>
<dbReference type="EMBL" id="CADCTA010000057">
    <property type="protein sequence ID" value="CAA9235279.1"/>
    <property type="molecule type" value="Genomic_DNA"/>
</dbReference>
<dbReference type="SMART" id="SM00849">
    <property type="entry name" value="Lactamase_B"/>
    <property type="match status" value="1"/>
</dbReference>
<evidence type="ECO:0000256" key="2">
    <source>
        <dbReference type="ARBA" id="ARBA00022723"/>
    </source>
</evidence>
<proteinExistence type="predicted"/>
<evidence type="ECO:0000259" key="5">
    <source>
        <dbReference type="SMART" id="SM00849"/>
    </source>
</evidence>
<dbReference type="InterPro" id="IPR036866">
    <property type="entry name" value="RibonucZ/Hydroxyglut_hydro"/>
</dbReference>
<organism evidence="6">
    <name type="scientific">uncultured Chthoniobacterales bacterium</name>
    <dbReference type="NCBI Taxonomy" id="1836801"/>
    <lineage>
        <taxon>Bacteria</taxon>
        <taxon>Pseudomonadati</taxon>
        <taxon>Verrucomicrobiota</taxon>
        <taxon>Spartobacteria</taxon>
        <taxon>Chthoniobacterales</taxon>
        <taxon>environmental samples</taxon>
    </lineage>
</organism>
<dbReference type="Pfam" id="PF00753">
    <property type="entry name" value="Lactamase_B"/>
    <property type="match status" value="1"/>
</dbReference>
<accession>A0A6J4HWZ4</accession>
<dbReference type="PANTHER" id="PTHR46233">
    <property type="entry name" value="HYDROXYACYLGLUTATHIONE HYDROLASE GLOC"/>
    <property type="match status" value="1"/>
</dbReference>
<reference evidence="6" key="1">
    <citation type="submission" date="2020-02" db="EMBL/GenBank/DDBJ databases">
        <authorList>
            <person name="Meier V. D."/>
        </authorList>
    </citation>
    <scope>NUCLEOTIDE SEQUENCE</scope>
    <source>
        <strain evidence="6">AVDCRST_MAG42</strain>
    </source>
</reference>
<dbReference type="PANTHER" id="PTHR46233:SF3">
    <property type="entry name" value="HYDROXYACYLGLUTATHIONE HYDROLASE GLOC"/>
    <property type="match status" value="1"/>
</dbReference>
<gene>
    <name evidence="6" type="ORF">AVDCRST_MAG42-1790</name>
</gene>
<dbReference type="InterPro" id="IPR001279">
    <property type="entry name" value="Metallo-B-lactamas"/>
</dbReference>
<dbReference type="SUPFAM" id="SSF56281">
    <property type="entry name" value="Metallo-hydrolase/oxidoreductase"/>
    <property type="match status" value="1"/>
</dbReference>
<dbReference type="InterPro" id="IPR051453">
    <property type="entry name" value="MBL_Glyoxalase_II"/>
</dbReference>
<feature type="domain" description="Metallo-beta-lactamase" evidence="5">
    <location>
        <begin position="12"/>
        <end position="186"/>
    </location>
</feature>
<protein>
    <submittedName>
        <fullName evidence="6">MBL-fold metallo-hydrolase superfamily</fullName>
    </submittedName>
</protein>
<sequence length="203" mass="22247">MTYQTFCGGIFETNCYLLESPEGPILFDAPDGACDWLESQGIEPKMLLLTHGHFDHVPDVAKIKRRFGCPLGCHADTVPMISEPNFFRKVGFALEIETAEPDFLIEETPSRAFLGREFQVLDVPGHSPGSLCFLSREEALLIGGDVLFAGGVGRWDLPGGDGELLFDGIRKKLYPLGDDVTVLAGHGPPTTIGVERRTNPFVR</sequence>
<keyword evidence="4" id="KW-0862">Zinc</keyword>
<evidence type="ECO:0000256" key="4">
    <source>
        <dbReference type="ARBA" id="ARBA00022833"/>
    </source>
</evidence>
<keyword evidence="2" id="KW-0479">Metal-binding</keyword>